<dbReference type="PANTHER" id="PTHR43174">
    <property type="entry name" value="UDP-N-ACETYLGLUCOSAMINE 2-EPIMERASE"/>
    <property type="match status" value="1"/>
</dbReference>
<name>A0A0F9PHP0_9ZZZZ</name>
<dbReference type="GO" id="GO:0004553">
    <property type="term" value="F:hydrolase activity, hydrolyzing O-glycosyl compounds"/>
    <property type="evidence" value="ECO:0007669"/>
    <property type="project" value="InterPro"/>
</dbReference>
<evidence type="ECO:0000259" key="1">
    <source>
        <dbReference type="Pfam" id="PF02350"/>
    </source>
</evidence>
<dbReference type="EMBL" id="LAZR01002917">
    <property type="protein sequence ID" value="KKN24017.1"/>
    <property type="molecule type" value="Genomic_DNA"/>
</dbReference>
<dbReference type="NCBIfam" id="TIGR03568">
    <property type="entry name" value="NeuC_NnaA"/>
    <property type="match status" value="1"/>
</dbReference>
<dbReference type="InterPro" id="IPR029767">
    <property type="entry name" value="WecB-like"/>
</dbReference>
<dbReference type="AlphaFoldDB" id="A0A0F9PHP0"/>
<gene>
    <name evidence="2" type="ORF">LCGC14_0899150</name>
</gene>
<accession>A0A0F9PHP0</accession>
<protein>
    <recommendedName>
        <fullName evidence="1">UDP-N-acetylglucosamine 2-epimerase domain-containing protein</fullName>
    </recommendedName>
</protein>
<dbReference type="InterPro" id="IPR003331">
    <property type="entry name" value="UDP_GlcNAc_Epimerase_2_dom"/>
</dbReference>
<dbReference type="Pfam" id="PF02350">
    <property type="entry name" value="Epimerase_2"/>
    <property type="match status" value="1"/>
</dbReference>
<reference evidence="2" key="1">
    <citation type="journal article" date="2015" name="Nature">
        <title>Complex archaea that bridge the gap between prokaryotes and eukaryotes.</title>
        <authorList>
            <person name="Spang A."/>
            <person name="Saw J.H."/>
            <person name="Jorgensen S.L."/>
            <person name="Zaremba-Niedzwiedzka K."/>
            <person name="Martijn J."/>
            <person name="Lind A.E."/>
            <person name="van Eijk R."/>
            <person name="Schleper C."/>
            <person name="Guy L."/>
            <person name="Ettema T.J."/>
        </authorList>
    </citation>
    <scope>NUCLEOTIDE SEQUENCE</scope>
</reference>
<sequence>MNAKNVCVISGSRADYNYLKLICEKINKSDKLKLLLIITGMHLLKEYGNTIDLIKNDNIPITKKIPMYEEGDSLSMSLGNVVGETICKFTESFNELKPDIIIILGDRYEPLIAALTATILKIPIAHIHGGDISGTIDETLRHVITKLSHIHFPATPTSAERIRLMGEEEWRIHMFGSTSVDIAKSETLLSKQEVCKKLELDGYKKLILCLQHSNVFESDKAGDQMKITLQVLKDLNLQTVIIYPNNDAGSKLIIKEIENNRMNPNFKIFKNLERRVYFSLLNSVDLLIGNSSGGLIESPMFKLPVVNIGTRNKDRERTENVIDALHDYIDIKNKINKGLSEEFREKCQYLKNPYGDGTASDKIVKFLEELLINEQLLVKKLTYKV</sequence>
<dbReference type="GO" id="GO:0006047">
    <property type="term" value="P:UDP-N-acetylglucosamine metabolic process"/>
    <property type="evidence" value="ECO:0007669"/>
    <property type="project" value="InterPro"/>
</dbReference>
<dbReference type="Gene3D" id="3.40.50.2000">
    <property type="entry name" value="Glycogen Phosphorylase B"/>
    <property type="match status" value="2"/>
</dbReference>
<dbReference type="InterPro" id="IPR020004">
    <property type="entry name" value="UDP-GlcNAc_Epase"/>
</dbReference>
<dbReference type="SUPFAM" id="SSF53756">
    <property type="entry name" value="UDP-Glycosyltransferase/glycogen phosphorylase"/>
    <property type="match status" value="1"/>
</dbReference>
<feature type="domain" description="UDP-N-acetylglucosamine 2-epimerase" evidence="1">
    <location>
        <begin position="25"/>
        <end position="368"/>
    </location>
</feature>
<dbReference type="CDD" id="cd03786">
    <property type="entry name" value="GTB_UDP-GlcNAc_2-Epimerase"/>
    <property type="match status" value="1"/>
</dbReference>
<organism evidence="2">
    <name type="scientific">marine sediment metagenome</name>
    <dbReference type="NCBI Taxonomy" id="412755"/>
    <lineage>
        <taxon>unclassified sequences</taxon>
        <taxon>metagenomes</taxon>
        <taxon>ecological metagenomes</taxon>
    </lineage>
</organism>
<comment type="caution">
    <text evidence="2">The sequence shown here is derived from an EMBL/GenBank/DDBJ whole genome shotgun (WGS) entry which is preliminary data.</text>
</comment>
<evidence type="ECO:0000313" key="2">
    <source>
        <dbReference type="EMBL" id="KKN24017.1"/>
    </source>
</evidence>
<dbReference type="PANTHER" id="PTHR43174:SF3">
    <property type="entry name" value="UDP-N-ACETYLGLUCOSAMINE 2-EPIMERASE"/>
    <property type="match status" value="1"/>
</dbReference>
<proteinExistence type="predicted"/>